<sequence>MKVAVIGAGPAGLVTLKYLTKAHESLGCSPVQVQLFEYLDQLVSSKQLTLFSDFRSKRPEDFLKLDVYVQYLRDYCTHFNLWPSIRLQTRVVAVTRRPGGGHTVAYESVSGGPRLHWDCDAVAVCSGLHVTPHLPNIKGLERVPLVIHSSQFKARKQFGTDKTVLLIGTGETGTDLAHLAVTSPTRRVVLCHRDGFHFAPKKGTGAVLLPLLGRKPNPSRAVTPLDVARANLFDTAYVHPWLRDGRLLWDFYHYQIKFLLWCMGGTSLGVDQWIGGLGPERDHPSKIFLNKSAAVSPYISELYRPRTPGWELFFYSLRSLFIQTPIKDTGGRRVDLAPLPSEFDSDGYVHFMDNGRPEYERLKNERIKPDMVVLCTGYKQDFPFFEELGDSSTPQEPYPRPVDAGVRGIWKRDEPTVGFIGFMRPSLGAIPPLAELQAQLWIANLLAPRMLPGPPRPELEKHFRLDHPPESRINYGVDHESYAYQLAVDLGSAPGLTDILGLVWERPGLQALKLLLIWGLGANFNTKYRVMGPWKWDEAVDVLTSDEFWHTLTRRPLVFGHLMFSLVPMAIFGPLSALLWLYTLLFTLPGPFTPSKTDSKSEGMMKKNVSKSLSWVEN</sequence>
<keyword evidence="8" id="KW-0503">Monooxygenase</keyword>
<dbReference type="GO" id="GO:0050660">
    <property type="term" value="F:flavin adenine dinucleotide binding"/>
    <property type="evidence" value="ECO:0007669"/>
    <property type="project" value="InterPro"/>
</dbReference>
<keyword evidence="7" id="KW-0812">Transmembrane</keyword>
<dbReference type="Pfam" id="PF00743">
    <property type="entry name" value="FMO-like"/>
    <property type="match status" value="1"/>
</dbReference>
<keyword evidence="4" id="KW-0521">NADP</keyword>
<evidence type="ECO:0000313" key="9">
    <source>
        <dbReference type="Proteomes" id="UP000053831"/>
    </source>
</evidence>
<feature type="region of interest" description="Disordered" evidence="6">
    <location>
        <begin position="595"/>
        <end position="618"/>
    </location>
</feature>
<gene>
    <name evidence="8" type="ORF">ESCO_006838</name>
</gene>
<comment type="similarity">
    <text evidence="1">Belongs to the FMO family.</text>
</comment>
<accession>A0A0N0RTR0</accession>
<evidence type="ECO:0000256" key="3">
    <source>
        <dbReference type="ARBA" id="ARBA00022827"/>
    </source>
</evidence>
<reference evidence="8 9" key="1">
    <citation type="submission" date="2015-07" db="EMBL/GenBank/DDBJ databases">
        <title>The genome of the fungus Escovopsis weberi, a specialized disease agent of ant agriculture.</title>
        <authorList>
            <person name="de Man T.J."/>
            <person name="Stajich J.E."/>
            <person name="Kubicek C.P."/>
            <person name="Chenthamara K."/>
            <person name="Atanasova L."/>
            <person name="Druzhinina I.S."/>
            <person name="Birnbaum S."/>
            <person name="Barribeau S.M."/>
            <person name="Teiling C."/>
            <person name="Suen G."/>
            <person name="Currie C."/>
            <person name="Gerardo N.M."/>
        </authorList>
    </citation>
    <scope>NUCLEOTIDE SEQUENCE [LARGE SCALE GENOMIC DNA]</scope>
</reference>
<evidence type="ECO:0000256" key="1">
    <source>
        <dbReference type="ARBA" id="ARBA00009183"/>
    </source>
</evidence>
<dbReference type="Gene3D" id="3.50.50.60">
    <property type="entry name" value="FAD/NAD(P)-binding domain"/>
    <property type="match status" value="3"/>
</dbReference>
<dbReference type="Proteomes" id="UP000053831">
    <property type="component" value="Unassembled WGS sequence"/>
</dbReference>
<dbReference type="GO" id="GO:0050661">
    <property type="term" value="F:NADP binding"/>
    <property type="evidence" value="ECO:0007669"/>
    <property type="project" value="InterPro"/>
</dbReference>
<dbReference type="GO" id="GO:0004499">
    <property type="term" value="F:N,N-dimethylaniline monooxygenase activity"/>
    <property type="evidence" value="ECO:0007669"/>
    <property type="project" value="InterPro"/>
</dbReference>
<dbReference type="SUPFAM" id="SSF51905">
    <property type="entry name" value="FAD/NAD(P)-binding domain"/>
    <property type="match status" value="1"/>
</dbReference>
<dbReference type="OrthoDB" id="10254665at2759"/>
<dbReference type="PRINTS" id="PR00419">
    <property type="entry name" value="ADXRDTASE"/>
</dbReference>
<evidence type="ECO:0000256" key="6">
    <source>
        <dbReference type="SAM" id="MobiDB-lite"/>
    </source>
</evidence>
<feature type="transmembrane region" description="Helical" evidence="7">
    <location>
        <begin position="562"/>
        <end position="586"/>
    </location>
</feature>
<dbReference type="PIRSF" id="PIRSF000332">
    <property type="entry name" value="FMO"/>
    <property type="match status" value="1"/>
</dbReference>
<keyword evidence="7" id="KW-0472">Membrane</keyword>
<dbReference type="PANTHER" id="PTHR23023">
    <property type="entry name" value="DIMETHYLANILINE MONOOXYGENASE"/>
    <property type="match status" value="1"/>
</dbReference>
<dbReference type="InterPro" id="IPR036188">
    <property type="entry name" value="FAD/NAD-bd_sf"/>
</dbReference>
<dbReference type="STRING" id="150374.A0A0N0RTR0"/>
<protein>
    <submittedName>
        <fullName evidence="8">Dimethylaniline monooxygenase 1</fullName>
    </submittedName>
</protein>
<name>A0A0N0RTR0_ESCWE</name>
<evidence type="ECO:0000313" key="8">
    <source>
        <dbReference type="EMBL" id="KOS20672.1"/>
    </source>
</evidence>
<dbReference type="EMBL" id="LGSR01000015">
    <property type="protein sequence ID" value="KOS20672.1"/>
    <property type="molecule type" value="Genomic_DNA"/>
</dbReference>
<keyword evidence="3" id="KW-0274">FAD</keyword>
<keyword evidence="9" id="KW-1185">Reference proteome</keyword>
<organism evidence="8 9">
    <name type="scientific">Escovopsis weberi</name>
    <dbReference type="NCBI Taxonomy" id="150374"/>
    <lineage>
        <taxon>Eukaryota</taxon>
        <taxon>Fungi</taxon>
        <taxon>Dikarya</taxon>
        <taxon>Ascomycota</taxon>
        <taxon>Pezizomycotina</taxon>
        <taxon>Sordariomycetes</taxon>
        <taxon>Hypocreomycetidae</taxon>
        <taxon>Hypocreales</taxon>
        <taxon>Hypocreaceae</taxon>
        <taxon>Escovopsis</taxon>
    </lineage>
</organism>
<keyword evidence="2" id="KW-0285">Flavoprotein</keyword>
<evidence type="ECO:0000256" key="2">
    <source>
        <dbReference type="ARBA" id="ARBA00022630"/>
    </source>
</evidence>
<evidence type="ECO:0000256" key="5">
    <source>
        <dbReference type="ARBA" id="ARBA00023002"/>
    </source>
</evidence>
<dbReference type="AlphaFoldDB" id="A0A0N0RTR0"/>
<dbReference type="InterPro" id="IPR000960">
    <property type="entry name" value="Flavin_mOase"/>
</dbReference>
<keyword evidence="5" id="KW-0560">Oxidoreductase</keyword>
<dbReference type="InterPro" id="IPR020946">
    <property type="entry name" value="Flavin_mOase-like"/>
</dbReference>
<evidence type="ECO:0000256" key="4">
    <source>
        <dbReference type="ARBA" id="ARBA00022857"/>
    </source>
</evidence>
<proteinExistence type="inferred from homology"/>
<dbReference type="InterPro" id="IPR050346">
    <property type="entry name" value="FMO-like"/>
</dbReference>
<evidence type="ECO:0000256" key="7">
    <source>
        <dbReference type="SAM" id="Phobius"/>
    </source>
</evidence>
<comment type="caution">
    <text evidence="8">The sequence shown here is derived from an EMBL/GenBank/DDBJ whole genome shotgun (WGS) entry which is preliminary data.</text>
</comment>
<keyword evidence="7" id="KW-1133">Transmembrane helix</keyword>